<keyword evidence="1" id="KW-1133">Transmembrane helix</keyword>
<keyword evidence="1" id="KW-0472">Membrane</keyword>
<reference evidence="3" key="1">
    <citation type="submission" date="2014-03" db="EMBL/GenBank/DDBJ databases">
        <authorList>
            <person name="Aksoy S."/>
            <person name="Warren W."/>
            <person name="Wilson R.K."/>
        </authorList>
    </citation>
    <scope>NUCLEOTIDE SEQUENCE [LARGE SCALE GENOMIC DNA]</scope>
    <source>
        <strain evidence="3">IAEA</strain>
    </source>
</reference>
<dbReference type="EnsemblMetazoa" id="GBRI022428-RA">
    <property type="protein sequence ID" value="GBRI022428-PA"/>
    <property type="gene ID" value="GBRI022428"/>
</dbReference>
<dbReference type="VEuPathDB" id="VectorBase:GBRI022428"/>
<evidence type="ECO:0000256" key="1">
    <source>
        <dbReference type="SAM" id="Phobius"/>
    </source>
</evidence>
<keyword evidence="1" id="KW-0812">Transmembrane</keyword>
<evidence type="ECO:0000313" key="2">
    <source>
        <dbReference type="EnsemblMetazoa" id="GBRI022428-PA"/>
    </source>
</evidence>
<dbReference type="Proteomes" id="UP000091820">
    <property type="component" value="Unassembled WGS sequence"/>
</dbReference>
<keyword evidence="3" id="KW-1185">Reference proteome</keyword>
<sequence length="129" mass="15125">MMQRCLDYISDRSRDAAFFVYAKQFSYKYHRNWTKATETKFCKVPGVLLYITFEDVRLKYINFKFSLIVNDSAVHSRNTPLLCRAQALYAVLCFFCVTAVILRNLVHEIDIRIEREAKNLLPNGNADDE</sequence>
<feature type="transmembrane region" description="Helical" evidence="1">
    <location>
        <begin position="87"/>
        <end position="106"/>
    </location>
</feature>
<name>A0A1A9WJW8_9MUSC</name>
<evidence type="ECO:0000313" key="3">
    <source>
        <dbReference type="Proteomes" id="UP000091820"/>
    </source>
</evidence>
<proteinExistence type="predicted"/>
<organism evidence="2 3">
    <name type="scientific">Glossina brevipalpis</name>
    <dbReference type="NCBI Taxonomy" id="37001"/>
    <lineage>
        <taxon>Eukaryota</taxon>
        <taxon>Metazoa</taxon>
        <taxon>Ecdysozoa</taxon>
        <taxon>Arthropoda</taxon>
        <taxon>Hexapoda</taxon>
        <taxon>Insecta</taxon>
        <taxon>Pterygota</taxon>
        <taxon>Neoptera</taxon>
        <taxon>Endopterygota</taxon>
        <taxon>Diptera</taxon>
        <taxon>Brachycera</taxon>
        <taxon>Muscomorpha</taxon>
        <taxon>Hippoboscoidea</taxon>
        <taxon>Glossinidae</taxon>
        <taxon>Glossina</taxon>
    </lineage>
</organism>
<dbReference type="AlphaFoldDB" id="A0A1A9WJW8"/>
<accession>A0A1A9WJW8</accession>
<reference evidence="2" key="2">
    <citation type="submission" date="2020-05" db="UniProtKB">
        <authorList>
            <consortium name="EnsemblMetazoa"/>
        </authorList>
    </citation>
    <scope>IDENTIFICATION</scope>
    <source>
        <strain evidence="2">IAEA</strain>
    </source>
</reference>
<protein>
    <submittedName>
        <fullName evidence="2">Uncharacterized protein</fullName>
    </submittedName>
</protein>